<feature type="signal peptide" evidence="3">
    <location>
        <begin position="1"/>
        <end position="22"/>
    </location>
</feature>
<dbReference type="RefSeq" id="WP_245588697.1">
    <property type="nucleotide sequence ID" value="NZ_AUBJ02000001.1"/>
</dbReference>
<dbReference type="Pfam" id="PF00144">
    <property type="entry name" value="Beta-lactamase"/>
    <property type="match status" value="1"/>
</dbReference>
<organism evidence="5 6">
    <name type="scientific">Actinoalloteichus caeruleus DSM 43889</name>
    <dbReference type="NCBI Taxonomy" id="1120930"/>
    <lineage>
        <taxon>Bacteria</taxon>
        <taxon>Bacillati</taxon>
        <taxon>Actinomycetota</taxon>
        <taxon>Actinomycetes</taxon>
        <taxon>Pseudonocardiales</taxon>
        <taxon>Pseudonocardiaceae</taxon>
        <taxon>Actinoalloteichus</taxon>
        <taxon>Actinoalloteichus cyanogriseus</taxon>
    </lineage>
</organism>
<dbReference type="InterPro" id="IPR050789">
    <property type="entry name" value="Diverse_Enzym_Activities"/>
</dbReference>
<comment type="caution">
    <text evidence="5">The sequence shown here is derived from an EMBL/GenBank/DDBJ whole genome shotgun (WGS) entry which is preliminary data.</text>
</comment>
<sequence>MRATLSTLCVTAVFLASGLGWGAGETSASSSWSAESCPTLREGSPEELGLDSTPLVEAADRLRRWAEPATGRPLFAGAAVLYAHQNVVLRRDSAGYALRYADGEGRELPGEEQRPAGTGTVFDIASLSKLFTSVLVMRQVEEGALLLDAPVSRYVPEFGDNGKERVTLRQLLTHTSGLEPFLPLWRDWPDRESRLRAVLAVRPQVPPGSAYVYSDLNMIALMVVLERVTGLPLDELLRRDVTEPLGLAGTGFRNADDPVGDVAATEYQVVPARGMVHGEVHDENAWSLGGVSGHAGMFSTIDDLAVFGQTMLNGGCYGGARILRPSTVRQMLTNHNDAFPSNPRGLGFELDQPFYMGGLSGPLTAGHTGYTGTSLVLDPLSNSVVVLLTNRVHPSRDWGSINPARAAVSDALASVVGRGDGNSP</sequence>
<feature type="domain" description="Beta-lactamase-related" evidence="4">
    <location>
        <begin position="74"/>
        <end position="407"/>
    </location>
</feature>
<dbReference type="InterPro" id="IPR001466">
    <property type="entry name" value="Beta-lactam-related"/>
</dbReference>
<dbReference type="Gene3D" id="3.40.710.10">
    <property type="entry name" value="DD-peptidase/beta-lactamase superfamily"/>
    <property type="match status" value="1"/>
</dbReference>
<dbReference type="SUPFAM" id="SSF56601">
    <property type="entry name" value="beta-lactamase/transpeptidase-like"/>
    <property type="match status" value="1"/>
</dbReference>
<evidence type="ECO:0000259" key="4">
    <source>
        <dbReference type="Pfam" id="PF00144"/>
    </source>
</evidence>
<evidence type="ECO:0000256" key="2">
    <source>
        <dbReference type="SAM" id="MobiDB-lite"/>
    </source>
</evidence>
<evidence type="ECO:0000256" key="3">
    <source>
        <dbReference type="SAM" id="SignalP"/>
    </source>
</evidence>
<keyword evidence="1" id="KW-0378">Hydrolase</keyword>
<feature type="region of interest" description="Disordered" evidence="2">
    <location>
        <begin position="28"/>
        <end position="50"/>
    </location>
</feature>
<dbReference type="EMBL" id="AUBJ02000001">
    <property type="protein sequence ID" value="MCP2332716.1"/>
    <property type="molecule type" value="Genomic_DNA"/>
</dbReference>
<keyword evidence="6" id="KW-1185">Reference proteome</keyword>
<dbReference type="PANTHER" id="PTHR43283">
    <property type="entry name" value="BETA-LACTAMASE-RELATED"/>
    <property type="match status" value="1"/>
</dbReference>
<gene>
    <name evidence="5" type="ORF">G443_002986</name>
</gene>
<protein>
    <submittedName>
        <fullName evidence="5">CubicO group peptidase, beta-lactamase class C family</fullName>
    </submittedName>
</protein>
<reference evidence="5 6" key="1">
    <citation type="submission" date="2013-07" db="EMBL/GenBank/DDBJ databases">
        <authorList>
            <consortium name="DOE Joint Genome Institute"/>
            <person name="Reeve W."/>
            <person name="Huntemann M."/>
            <person name="Han J."/>
            <person name="Chen A."/>
            <person name="Kyrpides N."/>
            <person name="Mavromatis K."/>
            <person name="Markowitz V."/>
            <person name="Palaniappan K."/>
            <person name="Ivanova N."/>
            <person name="Schaumberg A."/>
            <person name="Pati A."/>
            <person name="Liolios K."/>
            <person name="Nordberg H.P."/>
            <person name="Cantor M.N."/>
            <person name="Hua S.X."/>
            <person name="Woyke T."/>
        </authorList>
    </citation>
    <scope>NUCLEOTIDE SEQUENCE [LARGE SCALE GENOMIC DNA]</scope>
    <source>
        <strain evidence="5 6">DSM 43889</strain>
    </source>
</reference>
<evidence type="ECO:0000256" key="1">
    <source>
        <dbReference type="ARBA" id="ARBA00022801"/>
    </source>
</evidence>
<dbReference type="PANTHER" id="PTHR43283:SF11">
    <property type="entry name" value="BETA-LACTAMASE-RELATED DOMAIN-CONTAINING PROTEIN"/>
    <property type="match status" value="1"/>
</dbReference>
<accession>A0ABT1JKM6</accession>
<feature type="chain" id="PRO_5045366697" evidence="3">
    <location>
        <begin position="23"/>
        <end position="424"/>
    </location>
</feature>
<dbReference type="Proteomes" id="UP000791080">
    <property type="component" value="Unassembled WGS sequence"/>
</dbReference>
<proteinExistence type="predicted"/>
<evidence type="ECO:0000313" key="6">
    <source>
        <dbReference type="Proteomes" id="UP000791080"/>
    </source>
</evidence>
<evidence type="ECO:0000313" key="5">
    <source>
        <dbReference type="EMBL" id="MCP2332716.1"/>
    </source>
</evidence>
<keyword evidence="3" id="KW-0732">Signal</keyword>
<name>A0ABT1JKM6_ACTCY</name>
<reference evidence="5 6" key="2">
    <citation type="submission" date="2022-06" db="EMBL/GenBank/DDBJ databases">
        <title>Genomic Encyclopedia of Type Strains, Phase I: the one thousand microbial genomes (KMG-I) project.</title>
        <authorList>
            <person name="Kyrpides N."/>
        </authorList>
    </citation>
    <scope>NUCLEOTIDE SEQUENCE [LARGE SCALE GENOMIC DNA]</scope>
    <source>
        <strain evidence="5 6">DSM 43889</strain>
    </source>
</reference>
<dbReference type="InterPro" id="IPR012338">
    <property type="entry name" value="Beta-lactam/transpept-like"/>
</dbReference>